<proteinExistence type="predicted"/>
<dbReference type="InterPro" id="IPR006597">
    <property type="entry name" value="Sel1-like"/>
</dbReference>
<keyword evidence="3" id="KW-1015">Disulfide bond</keyword>
<dbReference type="GO" id="GO:0008800">
    <property type="term" value="F:beta-lactamase activity"/>
    <property type="evidence" value="ECO:0007669"/>
    <property type="project" value="UniProtKB-EC"/>
</dbReference>
<dbReference type="EMBL" id="CP041406">
    <property type="protein sequence ID" value="QOP45693.1"/>
    <property type="molecule type" value="Genomic_DNA"/>
</dbReference>
<organism evidence="6 7">
    <name type="scientific">Sulfurimonas paralvinellae</name>
    <dbReference type="NCBI Taxonomy" id="317658"/>
    <lineage>
        <taxon>Bacteria</taxon>
        <taxon>Pseudomonadati</taxon>
        <taxon>Campylobacterota</taxon>
        <taxon>Epsilonproteobacteria</taxon>
        <taxon>Campylobacterales</taxon>
        <taxon>Sulfurimonadaceae</taxon>
        <taxon>Sulfurimonas</taxon>
    </lineage>
</organism>
<accession>A0A7M1B7K8</accession>
<dbReference type="EC" id="3.5.2.6" evidence="2"/>
<evidence type="ECO:0000256" key="5">
    <source>
        <dbReference type="SAM" id="SignalP"/>
    </source>
</evidence>
<dbReference type="Pfam" id="PF08238">
    <property type="entry name" value="Sel1"/>
    <property type="match status" value="3"/>
</dbReference>
<keyword evidence="4" id="KW-0046">Antibiotic resistance</keyword>
<dbReference type="RefSeq" id="WP_193111942.1">
    <property type="nucleotide sequence ID" value="NZ_CP041406.1"/>
</dbReference>
<dbReference type="SUPFAM" id="SSF81901">
    <property type="entry name" value="HCP-like"/>
    <property type="match status" value="1"/>
</dbReference>
<dbReference type="PANTHER" id="PTHR45011:SF1">
    <property type="entry name" value="DAP3-BINDING CELL DEATH ENHANCER 1"/>
    <property type="match status" value="1"/>
</dbReference>
<evidence type="ECO:0000313" key="6">
    <source>
        <dbReference type="EMBL" id="QOP45693.1"/>
    </source>
</evidence>
<dbReference type="InterPro" id="IPR011990">
    <property type="entry name" value="TPR-like_helical_dom_sf"/>
</dbReference>
<dbReference type="KEGG" id="spal:FM071_05100"/>
<name>A0A7M1B7K8_9BACT</name>
<sequence length="134" mass="15098">MKKTFIALSLFTTLVHADLFNDGVKAYENGNYKEAMRLYEKAALQGNTNAQYNLGVMYANGKGVRQDFTKALKWFQIAADHRDASAQYNLGIMYENGRGVRQNKSQAKEFYGQACDNGLQLGCEAYKDLNEKGF</sequence>
<evidence type="ECO:0000313" key="7">
    <source>
        <dbReference type="Proteomes" id="UP000593580"/>
    </source>
</evidence>
<evidence type="ECO:0000256" key="2">
    <source>
        <dbReference type="ARBA" id="ARBA00012865"/>
    </source>
</evidence>
<dbReference type="Proteomes" id="UP000593580">
    <property type="component" value="Chromosome"/>
</dbReference>
<comment type="catalytic activity">
    <reaction evidence="1">
        <text>a beta-lactam + H2O = a substituted beta-amino acid</text>
        <dbReference type="Rhea" id="RHEA:20401"/>
        <dbReference type="ChEBI" id="CHEBI:15377"/>
        <dbReference type="ChEBI" id="CHEBI:35627"/>
        <dbReference type="ChEBI" id="CHEBI:140347"/>
        <dbReference type="EC" id="3.5.2.6"/>
    </reaction>
</comment>
<dbReference type="PANTHER" id="PTHR45011">
    <property type="entry name" value="DAP3-BINDING CELL DEATH ENHANCER 1"/>
    <property type="match status" value="1"/>
</dbReference>
<keyword evidence="7" id="KW-1185">Reference proteome</keyword>
<feature type="chain" id="PRO_5032512901" description="beta-lactamase" evidence="5">
    <location>
        <begin position="18"/>
        <end position="134"/>
    </location>
</feature>
<dbReference type="SMART" id="SM00671">
    <property type="entry name" value="SEL1"/>
    <property type="match status" value="3"/>
</dbReference>
<keyword evidence="5" id="KW-0732">Signal</keyword>
<evidence type="ECO:0000256" key="1">
    <source>
        <dbReference type="ARBA" id="ARBA00001526"/>
    </source>
</evidence>
<feature type="signal peptide" evidence="5">
    <location>
        <begin position="1"/>
        <end position="17"/>
    </location>
</feature>
<reference evidence="6 7" key="1">
    <citation type="submission" date="2019-07" db="EMBL/GenBank/DDBJ databases">
        <title>Sulfurimonas paralvinellae sp. nov., a novel mesophilic, hydrogen- and sulfur-oxidizing chemolithoautotroph within the Epsilonproteo- bacteria isolated from a deep-sea hydrothermal vent polychaete nest, reclassification of Thiomicrospira denitrificans as Sulfurimonas denitrificans comb. nov. and emended description of the genus Sulfurimonas.</title>
        <authorList>
            <person name="Wang S."/>
            <person name="Jiang L."/>
            <person name="Shao Z."/>
        </authorList>
    </citation>
    <scope>NUCLEOTIDE SEQUENCE [LARGE SCALE GENOMIC DNA]</scope>
    <source>
        <strain evidence="6 7">GO25</strain>
    </source>
</reference>
<dbReference type="AlphaFoldDB" id="A0A7M1B7K8"/>
<evidence type="ECO:0000256" key="4">
    <source>
        <dbReference type="ARBA" id="ARBA00023251"/>
    </source>
</evidence>
<dbReference type="Gene3D" id="1.25.40.10">
    <property type="entry name" value="Tetratricopeptide repeat domain"/>
    <property type="match status" value="1"/>
</dbReference>
<dbReference type="InterPro" id="IPR052748">
    <property type="entry name" value="ISR_Activator"/>
</dbReference>
<dbReference type="GO" id="GO:0046677">
    <property type="term" value="P:response to antibiotic"/>
    <property type="evidence" value="ECO:0007669"/>
    <property type="project" value="UniProtKB-KW"/>
</dbReference>
<protein>
    <recommendedName>
        <fullName evidence="2">beta-lactamase</fullName>
        <ecNumber evidence="2">3.5.2.6</ecNumber>
    </recommendedName>
</protein>
<evidence type="ECO:0000256" key="3">
    <source>
        <dbReference type="ARBA" id="ARBA00023157"/>
    </source>
</evidence>
<gene>
    <name evidence="6" type="ORF">FM071_05100</name>
</gene>